<reference evidence="2 3" key="1">
    <citation type="submission" date="2017-10" db="EMBL/GenBank/DDBJ databases">
        <title>Sedimentibacterium mangrovi gen. nov., sp. nov., a novel member of family Phyllobacteriacea isolated from mangrove sediment.</title>
        <authorList>
            <person name="Liao H."/>
            <person name="Tian Y."/>
        </authorList>
    </citation>
    <scope>NUCLEOTIDE SEQUENCE [LARGE SCALE GENOMIC DNA]</scope>
    <source>
        <strain evidence="2 3">X9-2-2</strain>
    </source>
</reference>
<dbReference type="EMBL" id="PDVP01000028">
    <property type="protein sequence ID" value="PHP64663.1"/>
    <property type="molecule type" value="Genomic_DNA"/>
</dbReference>
<sequence>MRILLTGATGFAGRTVAGVLHDRGHEVTILVRDPVAGLPFRQLVGTMESVSSLRSGLSGTQAVVHLAALNPPRFSAAARDGAAMTAINATATATLARMAADAGAGRFVFASSVRVYGAGSDRAFVETDPFRPGDPYARSKAEAEDALHGLREEGMAGLAILRLPVIHGPGRGGWLGLAARLGRRGWLLPRDLANAPRSVLNRDNLADAIAACLYGGATGTFNIADEGTTSLGAIGRLACQWAGRRRPVTLPGLPGWMMDRLPLVGETLHHARRPCVVDTRAFAATTGWRPPVTLDDGLHASFCGQATVAGPR</sequence>
<evidence type="ECO:0000313" key="2">
    <source>
        <dbReference type="EMBL" id="PHP64663.1"/>
    </source>
</evidence>
<name>A0A2G1QGL8_9HYPH</name>
<dbReference type="AlphaFoldDB" id="A0A2G1QGL8"/>
<dbReference type="Gene3D" id="3.40.50.720">
    <property type="entry name" value="NAD(P)-binding Rossmann-like Domain"/>
    <property type="match status" value="1"/>
</dbReference>
<dbReference type="GO" id="GO:0005737">
    <property type="term" value="C:cytoplasm"/>
    <property type="evidence" value="ECO:0007669"/>
    <property type="project" value="TreeGrafter"/>
</dbReference>
<dbReference type="InterPro" id="IPR036291">
    <property type="entry name" value="NAD(P)-bd_dom_sf"/>
</dbReference>
<feature type="domain" description="NAD-dependent epimerase/dehydratase" evidence="1">
    <location>
        <begin position="3"/>
        <end position="171"/>
    </location>
</feature>
<organism evidence="2 3">
    <name type="scientific">Zhengella mangrovi</name>
    <dbReference type="NCBI Taxonomy" id="1982044"/>
    <lineage>
        <taxon>Bacteria</taxon>
        <taxon>Pseudomonadati</taxon>
        <taxon>Pseudomonadota</taxon>
        <taxon>Alphaproteobacteria</taxon>
        <taxon>Hyphomicrobiales</taxon>
        <taxon>Notoacmeibacteraceae</taxon>
        <taxon>Zhengella</taxon>
    </lineage>
</organism>
<dbReference type="InterPro" id="IPR001509">
    <property type="entry name" value="Epimerase_deHydtase"/>
</dbReference>
<dbReference type="RefSeq" id="WP_099308757.1">
    <property type="nucleotide sequence ID" value="NZ_PDVP01000028.1"/>
</dbReference>
<evidence type="ECO:0000313" key="3">
    <source>
        <dbReference type="Proteomes" id="UP000221168"/>
    </source>
</evidence>
<gene>
    <name evidence="2" type="ORF">CSC94_23205</name>
</gene>
<dbReference type="PANTHER" id="PTHR48079">
    <property type="entry name" value="PROTEIN YEEZ"/>
    <property type="match status" value="1"/>
</dbReference>
<keyword evidence="3" id="KW-1185">Reference proteome</keyword>
<accession>A0A2G1QGL8</accession>
<comment type="caution">
    <text evidence="2">The sequence shown here is derived from an EMBL/GenBank/DDBJ whole genome shotgun (WGS) entry which is preliminary data.</text>
</comment>
<protein>
    <recommendedName>
        <fullName evidence="1">NAD-dependent epimerase/dehydratase domain-containing protein</fullName>
    </recommendedName>
</protein>
<dbReference type="Proteomes" id="UP000221168">
    <property type="component" value="Unassembled WGS sequence"/>
</dbReference>
<dbReference type="SUPFAM" id="SSF51735">
    <property type="entry name" value="NAD(P)-binding Rossmann-fold domains"/>
    <property type="match status" value="1"/>
</dbReference>
<dbReference type="Pfam" id="PF01370">
    <property type="entry name" value="Epimerase"/>
    <property type="match status" value="1"/>
</dbReference>
<dbReference type="InterPro" id="IPR051783">
    <property type="entry name" value="NAD(P)-dependent_oxidoreduct"/>
</dbReference>
<proteinExistence type="predicted"/>
<dbReference type="PANTHER" id="PTHR48079:SF6">
    <property type="entry name" value="NAD(P)-BINDING DOMAIN-CONTAINING PROTEIN-RELATED"/>
    <property type="match status" value="1"/>
</dbReference>
<dbReference type="GO" id="GO:0004029">
    <property type="term" value="F:aldehyde dehydrogenase (NAD+) activity"/>
    <property type="evidence" value="ECO:0007669"/>
    <property type="project" value="TreeGrafter"/>
</dbReference>
<evidence type="ECO:0000259" key="1">
    <source>
        <dbReference type="Pfam" id="PF01370"/>
    </source>
</evidence>
<dbReference type="OrthoDB" id="9814124at2"/>